<reference evidence="8 9" key="1">
    <citation type="journal article" date="2015" name="Stand. Genomic Sci.">
        <title>Genomic Encyclopedia of Bacterial and Archaeal Type Strains, Phase III: the genomes of soil and plant-associated and newly described type strains.</title>
        <authorList>
            <person name="Whitman W.B."/>
            <person name="Woyke T."/>
            <person name="Klenk H.P."/>
            <person name="Zhou Y."/>
            <person name="Lilburn T.G."/>
            <person name="Beck B.J."/>
            <person name="De Vos P."/>
            <person name="Vandamme P."/>
            <person name="Eisen J.A."/>
            <person name="Garrity G."/>
            <person name="Hugenholtz P."/>
            <person name="Kyrpides N.C."/>
        </authorList>
    </citation>
    <scope>NUCLEOTIDE SEQUENCE [LARGE SCALE GENOMIC DNA]</scope>
    <source>
        <strain evidence="8 9">CGMCC 1.6847</strain>
    </source>
</reference>
<feature type="transmembrane region" description="Helical" evidence="6">
    <location>
        <begin position="173"/>
        <end position="193"/>
    </location>
</feature>
<name>A0ABY3FKQ6_9FLAO</name>
<evidence type="ECO:0000256" key="3">
    <source>
        <dbReference type="ARBA" id="ARBA00022692"/>
    </source>
</evidence>
<dbReference type="CDD" id="cd17324">
    <property type="entry name" value="MFS_NepI_like"/>
    <property type="match status" value="1"/>
</dbReference>
<keyword evidence="4 6" id="KW-1133">Transmembrane helix</keyword>
<comment type="caution">
    <text evidence="8">The sequence shown here is derived from an EMBL/GenBank/DDBJ whole genome shotgun (WGS) entry which is preliminary data.</text>
</comment>
<dbReference type="Gene3D" id="1.20.1250.20">
    <property type="entry name" value="MFS general substrate transporter like domains"/>
    <property type="match status" value="1"/>
</dbReference>
<dbReference type="InterPro" id="IPR020846">
    <property type="entry name" value="MFS_dom"/>
</dbReference>
<dbReference type="InterPro" id="IPR036259">
    <property type="entry name" value="MFS_trans_sf"/>
</dbReference>
<sequence length="399" mass="42537">MIANNDEFAIAEIVKEPLWNAVFSLALAVAALITAEFLPVSLLTPMARDLGITEGAAGQTISITAVAAMITSLLVTVLTQGFDRRWVLLSFCLLQISSNVLVVFAPSFTILLLGRVLLGIGLGGFWAMSAATAMRLVPQRMVPKALSIIFGALSIATVIAAPMGSFLGGLIGWRNVFLVAAAVGVIALIWQAVSLPSMRTEKPVKLNTLFHVLQRYKIKEGLLATMLIFIGYATFFTYLRPFLEQITGVNQSSLTAILFGFGISNFFGTTLARIVLEKSLKWSLIIVPIIMSMIVAALILFGQAMAAAAILIALWGLTFGIIQVAWPTWLTRTIPDQAESAGGIQVAAIQLAITLGAAIGGLIFDYIGIIGVYIGSSVITCMAGIASIFALKIVKENEI</sequence>
<dbReference type="PANTHER" id="PTHR43124">
    <property type="entry name" value="PURINE EFFLUX PUMP PBUE"/>
    <property type="match status" value="1"/>
</dbReference>
<feature type="transmembrane region" description="Helical" evidence="6">
    <location>
        <begin position="112"/>
        <end position="133"/>
    </location>
</feature>
<keyword evidence="2" id="KW-1003">Cell membrane</keyword>
<evidence type="ECO:0000256" key="5">
    <source>
        <dbReference type="ARBA" id="ARBA00023136"/>
    </source>
</evidence>
<evidence type="ECO:0000313" key="9">
    <source>
        <dbReference type="Proteomes" id="UP000317519"/>
    </source>
</evidence>
<organism evidence="8 9">
    <name type="scientific">Flavobacterium tiangeerense</name>
    <dbReference type="NCBI Taxonomy" id="459471"/>
    <lineage>
        <taxon>Bacteria</taxon>
        <taxon>Pseudomonadati</taxon>
        <taxon>Bacteroidota</taxon>
        <taxon>Flavobacteriia</taxon>
        <taxon>Flavobacteriales</taxon>
        <taxon>Flavobacteriaceae</taxon>
        <taxon>Flavobacterium</taxon>
    </lineage>
</organism>
<dbReference type="InterPro" id="IPR050189">
    <property type="entry name" value="MFS_Efflux_Transporters"/>
</dbReference>
<dbReference type="PROSITE" id="PS50850">
    <property type="entry name" value="MFS"/>
    <property type="match status" value="1"/>
</dbReference>
<dbReference type="SUPFAM" id="SSF103473">
    <property type="entry name" value="MFS general substrate transporter"/>
    <property type="match status" value="1"/>
</dbReference>
<feature type="transmembrane region" description="Helical" evidence="6">
    <location>
        <begin position="282"/>
        <end position="301"/>
    </location>
</feature>
<dbReference type="Pfam" id="PF07690">
    <property type="entry name" value="MFS_1"/>
    <property type="match status" value="1"/>
</dbReference>
<evidence type="ECO:0000256" key="6">
    <source>
        <dbReference type="SAM" id="Phobius"/>
    </source>
</evidence>
<feature type="transmembrane region" description="Helical" evidence="6">
    <location>
        <begin position="56"/>
        <end position="79"/>
    </location>
</feature>
<comment type="subcellular location">
    <subcellularLocation>
        <location evidence="1">Cell membrane</location>
        <topology evidence="1">Multi-pass membrane protein</topology>
    </subcellularLocation>
</comment>
<feature type="transmembrane region" description="Helical" evidence="6">
    <location>
        <begin position="307"/>
        <end position="330"/>
    </location>
</feature>
<keyword evidence="3 6" id="KW-0812">Transmembrane</keyword>
<evidence type="ECO:0000256" key="1">
    <source>
        <dbReference type="ARBA" id="ARBA00004651"/>
    </source>
</evidence>
<dbReference type="EMBL" id="VLKO01000004">
    <property type="protein sequence ID" value="TWI00580.1"/>
    <property type="molecule type" value="Genomic_DNA"/>
</dbReference>
<feature type="transmembrane region" description="Helical" evidence="6">
    <location>
        <begin position="86"/>
        <end position="106"/>
    </location>
</feature>
<accession>A0ABY3FKQ6</accession>
<feature type="transmembrane region" description="Helical" evidence="6">
    <location>
        <begin position="342"/>
        <end position="364"/>
    </location>
</feature>
<evidence type="ECO:0000259" key="7">
    <source>
        <dbReference type="PROSITE" id="PS50850"/>
    </source>
</evidence>
<feature type="transmembrane region" description="Helical" evidence="6">
    <location>
        <begin position="21"/>
        <end position="44"/>
    </location>
</feature>
<evidence type="ECO:0000256" key="2">
    <source>
        <dbReference type="ARBA" id="ARBA00022475"/>
    </source>
</evidence>
<dbReference type="InterPro" id="IPR011701">
    <property type="entry name" value="MFS"/>
</dbReference>
<feature type="transmembrane region" description="Helical" evidence="6">
    <location>
        <begin position="145"/>
        <end position="167"/>
    </location>
</feature>
<feature type="domain" description="Major facilitator superfamily (MFS) profile" evidence="7">
    <location>
        <begin position="1"/>
        <end position="395"/>
    </location>
</feature>
<feature type="transmembrane region" description="Helical" evidence="6">
    <location>
        <begin position="221"/>
        <end position="239"/>
    </location>
</feature>
<proteinExistence type="predicted"/>
<feature type="transmembrane region" description="Helical" evidence="6">
    <location>
        <begin position="370"/>
        <end position="391"/>
    </location>
</feature>
<evidence type="ECO:0000256" key="4">
    <source>
        <dbReference type="ARBA" id="ARBA00022989"/>
    </source>
</evidence>
<protein>
    <submittedName>
        <fullName evidence="8">DHA1 family purine ribonucleoside efflux pump-like MFS transporter</fullName>
    </submittedName>
</protein>
<gene>
    <name evidence="8" type="ORF">IQ05_01236</name>
</gene>
<evidence type="ECO:0000313" key="8">
    <source>
        <dbReference type="EMBL" id="TWI00580.1"/>
    </source>
</evidence>
<keyword evidence="5 6" id="KW-0472">Membrane</keyword>
<feature type="transmembrane region" description="Helical" evidence="6">
    <location>
        <begin position="254"/>
        <end position="275"/>
    </location>
</feature>
<keyword evidence="9" id="KW-1185">Reference proteome</keyword>
<dbReference type="PANTHER" id="PTHR43124:SF5">
    <property type="entry name" value="PURINE RIBONUCLEOSIDE EFFLUX PUMP NEPI"/>
    <property type="match status" value="1"/>
</dbReference>
<dbReference type="Proteomes" id="UP000317519">
    <property type="component" value="Unassembled WGS sequence"/>
</dbReference>